<sequence length="92" mass="10542">MRLPTTFGGREFYRTITDDEFLLSDITTGEVVVSFPLPMVALRIRRRHVASYAIRGIHVANPTKQWARKTAEHVAEFARRREAVPEVFGDGR</sequence>
<dbReference type="EMBL" id="CP015449">
    <property type="protein sequence ID" value="AWH91002.1"/>
    <property type="molecule type" value="Genomic_DNA"/>
</dbReference>
<keyword evidence="2" id="KW-1185">Reference proteome</keyword>
<gene>
    <name evidence="1" type="ORF">A6035_01065</name>
</gene>
<dbReference type="KEGG" id="dlu:A6035_01065"/>
<evidence type="ECO:0000313" key="1">
    <source>
        <dbReference type="EMBL" id="AWH91002.1"/>
    </source>
</evidence>
<accession>A0A2S1R429</accession>
<organism evidence="1 2">
    <name type="scientific">Dietzia lutea</name>
    <dbReference type="NCBI Taxonomy" id="546160"/>
    <lineage>
        <taxon>Bacteria</taxon>
        <taxon>Bacillati</taxon>
        <taxon>Actinomycetota</taxon>
        <taxon>Actinomycetes</taxon>
        <taxon>Mycobacteriales</taxon>
        <taxon>Dietziaceae</taxon>
        <taxon>Dietzia</taxon>
    </lineage>
</organism>
<dbReference type="OrthoDB" id="568335at2"/>
<name>A0A2S1R429_9ACTN</name>
<reference evidence="1 2" key="1">
    <citation type="submission" date="2016-04" db="EMBL/GenBank/DDBJ databases">
        <title>Complete genome sequence of Dietzia lutea YIM 80766T, a strain isolated from desert soil in Egypt.</title>
        <authorList>
            <person name="Zhao J."/>
            <person name="Hu B."/>
            <person name="Geng S."/>
            <person name="Nie Y."/>
            <person name="Tang Y."/>
        </authorList>
    </citation>
    <scope>NUCLEOTIDE SEQUENCE [LARGE SCALE GENOMIC DNA]</scope>
    <source>
        <strain evidence="1 2">YIM 80766</strain>
    </source>
</reference>
<dbReference type="AlphaFoldDB" id="A0A2S1R429"/>
<protein>
    <submittedName>
        <fullName evidence="1">Uncharacterized protein</fullName>
    </submittedName>
</protein>
<dbReference type="Proteomes" id="UP000244928">
    <property type="component" value="Chromosome"/>
</dbReference>
<evidence type="ECO:0000313" key="2">
    <source>
        <dbReference type="Proteomes" id="UP000244928"/>
    </source>
</evidence>
<proteinExistence type="predicted"/>